<proteinExistence type="predicted"/>
<name>X1U768_9ZZZZ</name>
<dbReference type="AlphaFoldDB" id="X1U768"/>
<sequence>TPEPSLAVISILSYIESVLNGNILKTIEFREIVFVRLRLKIPLEKPFT</sequence>
<organism evidence="1">
    <name type="scientific">marine sediment metagenome</name>
    <dbReference type="NCBI Taxonomy" id="412755"/>
    <lineage>
        <taxon>unclassified sequences</taxon>
        <taxon>metagenomes</taxon>
        <taxon>ecological metagenomes</taxon>
    </lineage>
</organism>
<reference evidence="1" key="1">
    <citation type="journal article" date="2014" name="Front. Microbiol.">
        <title>High frequency of phylogenetically diverse reductive dehalogenase-homologous genes in deep subseafloor sedimentary metagenomes.</title>
        <authorList>
            <person name="Kawai M."/>
            <person name="Futagami T."/>
            <person name="Toyoda A."/>
            <person name="Takaki Y."/>
            <person name="Nishi S."/>
            <person name="Hori S."/>
            <person name="Arai W."/>
            <person name="Tsubouchi T."/>
            <person name="Morono Y."/>
            <person name="Uchiyama I."/>
            <person name="Ito T."/>
            <person name="Fujiyama A."/>
            <person name="Inagaki F."/>
            <person name="Takami H."/>
        </authorList>
    </citation>
    <scope>NUCLEOTIDE SEQUENCE</scope>
    <source>
        <strain evidence="1">Expedition CK06-06</strain>
    </source>
</reference>
<comment type="caution">
    <text evidence="1">The sequence shown here is derived from an EMBL/GenBank/DDBJ whole genome shotgun (WGS) entry which is preliminary data.</text>
</comment>
<evidence type="ECO:0000313" key="1">
    <source>
        <dbReference type="EMBL" id="GAI88154.1"/>
    </source>
</evidence>
<accession>X1U768</accession>
<gene>
    <name evidence="1" type="ORF">S12H4_37680</name>
</gene>
<feature type="non-terminal residue" evidence="1">
    <location>
        <position position="1"/>
    </location>
</feature>
<dbReference type="EMBL" id="BARW01022607">
    <property type="protein sequence ID" value="GAI88154.1"/>
    <property type="molecule type" value="Genomic_DNA"/>
</dbReference>
<protein>
    <submittedName>
        <fullName evidence="1">Uncharacterized protein</fullName>
    </submittedName>
</protein>